<dbReference type="Pfam" id="PF02565">
    <property type="entry name" value="RecO_C"/>
    <property type="match status" value="1"/>
</dbReference>
<keyword evidence="5" id="KW-0934">Plastid</keyword>
<dbReference type="InterPro" id="IPR022572">
    <property type="entry name" value="DNA_rep/recomb_RecO_N"/>
</dbReference>
<reference evidence="5" key="2">
    <citation type="journal article" date="2008" name="Curr. Biol.">
        <title>Chromatophore genome sequence of Paulinella sheds light on acquisition of photosynthesis by eukaryotes.</title>
        <authorList>
            <person name="Nowack E.C.M."/>
            <person name="Melkonian M."/>
            <person name="Gloeckner G."/>
        </authorList>
    </citation>
    <scope>NUCLEOTIDE SEQUENCE [LARGE SCALE GENOMIC DNA]</scope>
</reference>
<name>B1X5B3_PAUCH</name>
<dbReference type="RefSeq" id="YP_002049342.1">
    <property type="nucleotide sequence ID" value="NC_011087.1"/>
</dbReference>
<accession>B1X5B3</accession>
<evidence type="ECO:0000256" key="2">
    <source>
        <dbReference type="ARBA" id="ARBA00023172"/>
    </source>
</evidence>
<dbReference type="AlphaFoldDB" id="B1X5B3"/>
<keyword evidence="1" id="KW-0227">DNA damage</keyword>
<gene>
    <name evidence="5" type="primary">recO</name>
    <name evidence="5" type="ordered locus">PCC_0717</name>
</gene>
<evidence type="ECO:0000256" key="3">
    <source>
        <dbReference type="ARBA" id="ARBA00023204"/>
    </source>
</evidence>
<dbReference type="EMBL" id="CP000815">
    <property type="protein sequence ID" value="ACB43132.1"/>
    <property type="molecule type" value="Genomic_DNA"/>
</dbReference>
<geneLocation type="organellar chromatophore" evidence="5"/>
<evidence type="ECO:0000256" key="1">
    <source>
        <dbReference type="ARBA" id="ARBA00022763"/>
    </source>
</evidence>
<dbReference type="Pfam" id="PF11967">
    <property type="entry name" value="RecO_N"/>
    <property type="match status" value="1"/>
</dbReference>
<proteinExistence type="predicted"/>
<keyword evidence="2" id="KW-0233">DNA recombination</keyword>
<sequence length="265" mass="29453">MNKQTLVGLVLKVTILNENDKLLVMMNDTEGIIRLLVPSSCKSYSEMVLISPLCILQVQTVDRQGLKLVTQLKLLRNFLSISIKLEALSAAQGMIELCMQLVNDPIIGMHEELILQLTRLEEVVNKQQRIVEVLAIAVQGSVHQLALGGYGLPLQVCARSGKELIPSLKNRSWNCSFIPQEGFVIGILDEASIVLNSSEVALFQRIHKPILPRCSNGELMGPAEVWIRLLDVILIWVDLYLPKPVHAFSILRSCVQTSSLISLLL</sequence>
<evidence type="ECO:0000313" key="5">
    <source>
        <dbReference type="EMBL" id="ACB43132.1"/>
    </source>
</evidence>
<dbReference type="GO" id="GO:0006302">
    <property type="term" value="P:double-strand break repair"/>
    <property type="evidence" value="ECO:0007669"/>
    <property type="project" value="TreeGrafter"/>
</dbReference>
<dbReference type="GO" id="GO:0006310">
    <property type="term" value="P:DNA recombination"/>
    <property type="evidence" value="ECO:0007669"/>
    <property type="project" value="UniProtKB-KW"/>
</dbReference>
<organism evidence="5">
    <name type="scientific">Paulinella chromatophora</name>
    <dbReference type="NCBI Taxonomy" id="39717"/>
    <lineage>
        <taxon>Eukaryota</taxon>
        <taxon>Sar</taxon>
        <taxon>Rhizaria</taxon>
        <taxon>Cercozoa</taxon>
        <taxon>Imbricatea</taxon>
        <taxon>Silicofilosea</taxon>
        <taxon>Euglyphida</taxon>
        <taxon>Paulinellidae</taxon>
        <taxon>Paulinella</taxon>
    </lineage>
</organism>
<evidence type="ECO:0000259" key="4">
    <source>
        <dbReference type="Pfam" id="PF11967"/>
    </source>
</evidence>
<feature type="domain" description="DNA replication/recombination mediator RecO N-terminal" evidence="4">
    <location>
        <begin position="1"/>
        <end position="78"/>
    </location>
</feature>
<dbReference type="InterPro" id="IPR003717">
    <property type="entry name" value="RecO"/>
</dbReference>
<protein>
    <submittedName>
        <fullName evidence="5">Recombination protein O (RecO)</fullName>
    </submittedName>
</protein>
<reference evidence="5" key="1">
    <citation type="submission" date="2007-08" db="EMBL/GenBank/DDBJ databases">
        <authorList>
            <person name="Gloeckner G."/>
            <person name="Nowack E."/>
            <person name="Melkonian M."/>
        </authorList>
    </citation>
    <scope>NUCLEOTIDE SEQUENCE</scope>
</reference>
<keyword evidence="3" id="KW-0234">DNA repair</keyword>
<dbReference type="PANTHER" id="PTHR33991:SF1">
    <property type="entry name" value="DNA REPAIR PROTEIN RECO"/>
    <property type="match status" value="1"/>
</dbReference>
<dbReference type="GeneID" id="6481500"/>
<dbReference type="PANTHER" id="PTHR33991">
    <property type="entry name" value="DNA REPAIR PROTEIN RECO"/>
    <property type="match status" value="1"/>
</dbReference>